<evidence type="ECO:0000259" key="2">
    <source>
        <dbReference type="Pfam" id="PF07510"/>
    </source>
</evidence>
<dbReference type="PANTHER" id="PTHR24094">
    <property type="entry name" value="SECRETED PROTEIN"/>
    <property type="match status" value="1"/>
</dbReference>
<feature type="transmembrane region" description="Helical" evidence="1">
    <location>
        <begin position="23"/>
        <end position="41"/>
    </location>
</feature>
<organism evidence="3 4">
    <name type="scientific">Bifidobacterium psychraerophilum</name>
    <dbReference type="NCBI Taxonomy" id="218140"/>
    <lineage>
        <taxon>Bacteria</taxon>
        <taxon>Bacillati</taxon>
        <taxon>Actinomycetota</taxon>
        <taxon>Actinomycetes</taxon>
        <taxon>Bifidobacteriales</taxon>
        <taxon>Bifidobacteriaceae</taxon>
        <taxon>Bifidobacterium</taxon>
    </lineage>
</organism>
<sequence length="250" mass="27616">MARRRNSRYSPAAFRSSSPTERFLTLVVIALIVGVTVGLFLPDFNKDTGSVTGAYTATGDAAQTLQTLRVHNDDYKTTGYDRALFGYRSTDDDGDGCDVRDEILARDLKEIRYSSSKSCQVRSGVLNDPYTGKTIYFLRGMKTSRDVQIDHVVALENAWRSGANTWASKQRYSFGNDPYNLLAVDGDANSDKGSSSAAYWLPEQQSYRCSYVARQIGVKAKYSLSVTTVEKKAMIAVLHSCPGQVLPADR</sequence>
<name>A0A087CNL7_9BIFI</name>
<keyword evidence="1" id="KW-0812">Transmembrane</keyword>
<dbReference type="RefSeq" id="WP_033498002.1">
    <property type="nucleotide sequence ID" value="NZ_BAABVZ010000004.1"/>
</dbReference>
<reference evidence="3 4" key="1">
    <citation type="submission" date="2014-03" db="EMBL/GenBank/DDBJ databases">
        <title>Genomics of Bifidobacteria.</title>
        <authorList>
            <person name="Ventura M."/>
            <person name="Milani C."/>
            <person name="Lugli G.A."/>
        </authorList>
    </citation>
    <scope>NUCLEOTIDE SEQUENCE [LARGE SCALE GENOMIC DNA]</scope>
    <source>
        <strain evidence="3 4">LMG 21775</strain>
    </source>
</reference>
<keyword evidence="4" id="KW-1185">Reference proteome</keyword>
<feature type="domain" description="GmrSD restriction endonucleases C-terminal" evidence="2">
    <location>
        <begin position="99"/>
        <end position="236"/>
    </location>
</feature>
<evidence type="ECO:0000256" key="1">
    <source>
        <dbReference type="SAM" id="Phobius"/>
    </source>
</evidence>
<dbReference type="GeneID" id="98299266"/>
<evidence type="ECO:0000313" key="4">
    <source>
        <dbReference type="Proteomes" id="UP000029050"/>
    </source>
</evidence>
<protein>
    <recommendedName>
        <fullName evidence="2">GmrSD restriction endonucleases C-terminal domain-containing protein</fullName>
    </recommendedName>
</protein>
<proteinExistence type="predicted"/>
<dbReference type="AlphaFoldDB" id="A0A087CNL7"/>
<dbReference type="EMBL" id="JGZI01000001">
    <property type="protein sequence ID" value="KFI84867.1"/>
    <property type="molecule type" value="Genomic_DNA"/>
</dbReference>
<dbReference type="STRING" id="218140.BPSY_0052"/>
<dbReference type="eggNOG" id="COG2356">
    <property type="taxonomic scope" value="Bacteria"/>
</dbReference>
<evidence type="ECO:0000313" key="3">
    <source>
        <dbReference type="EMBL" id="KFI84867.1"/>
    </source>
</evidence>
<dbReference type="Pfam" id="PF07510">
    <property type="entry name" value="GmrSD_C"/>
    <property type="match status" value="1"/>
</dbReference>
<comment type="caution">
    <text evidence="3">The sequence shown here is derived from an EMBL/GenBank/DDBJ whole genome shotgun (WGS) entry which is preliminary data.</text>
</comment>
<dbReference type="InterPro" id="IPR011089">
    <property type="entry name" value="GmrSD_C"/>
</dbReference>
<dbReference type="PANTHER" id="PTHR24094:SF15">
    <property type="entry name" value="AMP-DEPENDENT SYNTHETASE_LIGASE DOMAIN-CONTAINING PROTEIN-RELATED"/>
    <property type="match status" value="1"/>
</dbReference>
<accession>A0A087CNL7</accession>
<keyword evidence="1" id="KW-0472">Membrane</keyword>
<dbReference type="OrthoDB" id="5196645at2"/>
<gene>
    <name evidence="3" type="ORF">BPSY_0052</name>
</gene>
<keyword evidence="1" id="KW-1133">Transmembrane helix</keyword>
<dbReference type="Proteomes" id="UP000029050">
    <property type="component" value="Unassembled WGS sequence"/>
</dbReference>